<gene>
    <name evidence="1" type="ORF">PsorP6_010974</name>
</gene>
<protein>
    <submittedName>
        <fullName evidence="1">Uncharacterized protein</fullName>
    </submittedName>
</protein>
<comment type="caution">
    <text evidence="1">The sequence shown here is derived from an EMBL/GenBank/DDBJ whole genome shotgun (WGS) entry which is preliminary data.</text>
</comment>
<accession>A0ACC0VVY1</accession>
<dbReference type="EMBL" id="CM047585">
    <property type="protein sequence ID" value="KAI9910362.1"/>
    <property type="molecule type" value="Genomic_DNA"/>
</dbReference>
<reference evidence="1 2" key="1">
    <citation type="journal article" date="2022" name="bioRxiv">
        <title>The genome of the oomycete Peronosclerospora sorghi, a cosmopolitan pathogen of maize and sorghum, is inflated with dispersed pseudogenes.</title>
        <authorList>
            <person name="Fletcher K."/>
            <person name="Martin F."/>
            <person name="Isakeit T."/>
            <person name="Cavanaugh K."/>
            <person name="Magill C."/>
            <person name="Michelmore R."/>
        </authorList>
    </citation>
    <scope>NUCLEOTIDE SEQUENCE [LARGE SCALE GENOMIC DNA]</scope>
    <source>
        <strain evidence="1">P6</strain>
    </source>
</reference>
<name>A0ACC0VVY1_9STRA</name>
<organism evidence="1 2">
    <name type="scientific">Peronosclerospora sorghi</name>
    <dbReference type="NCBI Taxonomy" id="230839"/>
    <lineage>
        <taxon>Eukaryota</taxon>
        <taxon>Sar</taxon>
        <taxon>Stramenopiles</taxon>
        <taxon>Oomycota</taxon>
        <taxon>Peronosporomycetes</taxon>
        <taxon>Peronosporales</taxon>
        <taxon>Peronosporaceae</taxon>
        <taxon>Peronosclerospora</taxon>
    </lineage>
</organism>
<keyword evidence="2" id="KW-1185">Reference proteome</keyword>
<dbReference type="Proteomes" id="UP001163321">
    <property type="component" value="Chromosome 6"/>
</dbReference>
<sequence length="796" mass="83897">MTDMLAIEAAPAPRPPDGFASAESTASPNESDAGVPKASETKTLADFALDSAKWTLHSDHELHTYLQRYSTEFFARTKDLENQMRDLAAETDAAHVRLKNTLNEFLMLSNNQFVENRVYDEEQEEVVTTTRGENEGAERHDKEQEQGDGTSGGAYANGKAAEPPGATESIVNKYRSALEMGMEALKLFVLLDDDEDDKSDKSDTSSHVDTVLDIYNERPLPFIIGTREFLEDETLGLGAAPDEEASESESDSSDVSSYSSSDSVSSGSSRHMRQLQSRSPDAPEAAPLPRRRADSEESGTSGLFGRPRRRSLSEQSDSSGLFGRPSAPASALAAQNASRHGEEAKNDSEASHWTSERDEKGRQASKRTLSGVEAALPLLLPASEMLGFDSSDDESDVGLFGSVPPRGGEPAEQLKQPSSSTTRPPNASMLPQQDTAKQLSSRRSSASSDSSSDGDRDLFGSASGRDVSRAKAPAQGIRLPFMMETSAKADKEESEEASSGLVGRGASATRDETKATTAPPASQSTRRLDFSDESSDDDETSGLFGAPGPNAPSPATLSSAPSTVGNVPRRPRPTYSDSSSDDDESGSLFGIKAPTSSARAPPSVQPAPGPSFVQADESDESDGGGLFGIQKPTATPDAAAARSTSRVASRAASSESESEEEEGLFGISRAAPSAPLASTPSTGAKPPLVPPPASLRPRHMSSDEESDEWSDDESDLFGGARSEAAPTVPPPGALPPRRATAASPDAVVQPRTDAAASRAVPPPLPTAAARMRAVESEADSDSDWDGDGGLFGPRKK</sequence>
<proteinExistence type="predicted"/>
<evidence type="ECO:0000313" key="1">
    <source>
        <dbReference type="EMBL" id="KAI9910362.1"/>
    </source>
</evidence>
<evidence type="ECO:0000313" key="2">
    <source>
        <dbReference type="Proteomes" id="UP001163321"/>
    </source>
</evidence>